<proteinExistence type="predicted"/>
<evidence type="ECO:0000313" key="2">
    <source>
        <dbReference type="Proteomes" id="UP000664218"/>
    </source>
</evidence>
<dbReference type="Pfam" id="PF19524">
    <property type="entry name" value="DUF6054"/>
    <property type="match status" value="1"/>
</dbReference>
<name>A0A939HAW2_9CLOT</name>
<gene>
    <name evidence="1" type="ORF">J3A84_06400</name>
</gene>
<evidence type="ECO:0000313" key="1">
    <source>
        <dbReference type="EMBL" id="MBO1264656.1"/>
    </source>
</evidence>
<comment type="caution">
    <text evidence="1">The sequence shown here is derived from an EMBL/GenBank/DDBJ whole genome shotgun (WGS) entry which is preliminary data.</text>
</comment>
<protein>
    <submittedName>
        <fullName evidence="1">Uncharacterized protein</fullName>
    </submittedName>
</protein>
<dbReference type="EMBL" id="JAFNJU010000004">
    <property type="protein sequence ID" value="MBO1264656.1"/>
    <property type="molecule type" value="Genomic_DNA"/>
</dbReference>
<organism evidence="1 2">
    <name type="scientific">Proteiniclasticum aestuarii</name>
    <dbReference type="NCBI Taxonomy" id="2817862"/>
    <lineage>
        <taxon>Bacteria</taxon>
        <taxon>Bacillati</taxon>
        <taxon>Bacillota</taxon>
        <taxon>Clostridia</taxon>
        <taxon>Eubacteriales</taxon>
        <taxon>Clostridiaceae</taxon>
        <taxon>Proteiniclasticum</taxon>
    </lineage>
</organism>
<sequence length="116" mass="12636">MAKLSMQGKGKGEEITAFIIEEMGRSGMTVELIDSVTRQIGNATVYILVFEKYYMRSSNRASLTVVVTAENEDIIVDAIGAGGGQGVVFKWSWGAEESFVSSIENILAGKSFTRME</sequence>
<dbReference type="AlphaFoldDB" id="A0A939HAW2"/>
<accession>A0A939HAW2</accession>
<dbReference type="Proteomes" id="UP000664218">
    <property type="component" value="Unassembled WGS sequence"/>
</dbReference>
<keyword evidence="2" id="KW-1185">Reference proteome</keyword>
<dbReference type="RefSeq" id="WP_207599173.1">
    <property type="nucleotide sequence ID" value="NZ_JAFNJU010000004.1"/>
</dbReference>
<reference evidence="1" key="1">
    <citation type="submission" date="2021-03" db="EMBL/GenBank/DDBJ databases">
        <title>Proteiniclasticum marinus sp. nov., isolated from tidal flat sediment.</title>
        <authorList>
            <person name="Namirimu T."/>
            <person name="Yang J.-A."/>
            <person name="Yang S.-H."/>
            <person name="Kim Y.-J."/>
            <person name="Kwon K.K."/>
        </authorList>
    </citation>
    <scope>NUCLEOTIDE SEQUENCE</scope>
    <source>
        <strain evidence="1">SCR006</strain>
    </source>
</reference>
<dbReference type="InterPro" id="IPR046117">
    <property type="entry name" value="DUF6054"/>
</dbReference>